<evidence type="ECO:0000256" key="8">
    <source>
        <dbReference type="ARBA" id="ARBA00022840"/>
    </source>
</evidence>
<feature type="domain" description="Cobalamin adenosyltransferase-like" evidence="15">
    <location>
        <begin position="3"/>
        <end position="167"/>
    </location>
</feature>
<evidence type="ECO:0000256" key="14">
    <source>
        <dbReference type="RuleBase" id="RU366026"/>
    </source>
</evidence>
<evidence type="ECO:0000256" key="11">
    <source>
        <dbReference type="ARBA" id="ARBA00033354"/>
    </source>
</evidence>
<dbReference type="RefSeq" id="WP_035388101.1">
    <property type="nucleotide sequence ID" value="NZ_JQKF01000001.1"/>
</dbReference>
<dbReference type="InterPro" id="IPR016030">
    <property type="entry name" value="CblAdoTrfase-like"/>
</dbReference>
<dbReference type="NCBIfam" id="TIGR00636">
    <property type="entry name" value="PduO_Nterm"/>
    <property type="match status" value="1"/>
</dbReference>
<evidence type="ECO:0000256" key="7">
    <source>
        <dbReference type="ARBA" id="ARBA00022741"/>
    </source>
</evidence>
<evidence type="ECO:0000256" key="4">
    <source>
        <dbReference type="ARBA" id="ARBA00020963"/>
    </source>
</evidence>
<evidence type="ECO:0000256" key="2">
    <source>
        <dbReference type="ARBA" id="ARBA00007487"/>
    </source>
</evidence>
<keyword evidence="5 14" id="KW-0169">Cobalamin biosynthesis</keyword>
<evidence type="ECO:0000256" key="6">
    <source>
        <dbReference type="ARBA" id="ARBA00022679"/>
    </source>
</evidence>
<gene>
    <name evidence="16" type="primary">yvqK</name>
    <name evidence="16" type="ORF">FEAC_01030</name>
</gene>
<comment type="catalytic activity">
    <reaction evidence="12 14">
        <text>2 cob(II)yrinate a,c diamide + reduced [electron-transfer flavoprotein] + 2 ATP = 2 adenosylcob(III)yrinate a,c-diamide + 2 triphosphate + oxidized [electron-transfer flavoprotein] + 3 H(+)</text>
        <dbReference type="Rhea" id="RHEA:11528"/>
        <dbReference type="Rhea" id="RHEA-COMP:10685"/>
        <dbReference type="Rhea" id="RHEA-COMP:10686"/>
        <dbReference type="ChEBI" id="CHEBI:15378"/>
        <dbReference type="ChEBI" id="CHEBI:18036"/>
        <dbReference type="ChEBI" id="CHEBI:30616"/>
        <dbReference type="ChEBI" id="CHEBI:57692"/>
        <dbReference type="ChEBI" id="CHEBI:58307"/>
        <dbReference type="ChEBI" id="CHEBI:58503"/>
        <dbReference type="ChEBI" id="CHEBI:58537"/>
        <dbReference type="EC" id="2.5.1.17"/>
    </reaction>
</comment>
<evidence type="ECO:0000256" key="12">
    <source>
        <dbReference type="ARBA" id="ARBA00048555"/>
    </source>
</evidence>
<sequence length="181" mass="19817">MKIYTKTGDGGTTGLLYGGRVPKDSVQVELNGAVDEAQAHVGVVRAHASGELAEICRELELDLWILMAEVATQTGKRDHLVPGKTLVTESMVAHLEELIDQFSARFAPPKEFVVPGEEVAAAFLDVSRTVVRRAERCSLGFVREAPDSFVQVYLNRLSDLLWTLARWSEGASLTARQAKHA</sequence>
<protein>
    <recommendedName>
        <fullName evidence="4 14">Corrinoid adenosyltransferase</fullName>
        <ecNumber evidence="3 14">2.5.1.17</ecNumber>
    </recommendedName>
    <alternativeName>
        <fullName evidence="9 14">Cob(II)alamin adenosyltransferase</fullName>
    </alternativeName>
    <alternativeName>
        <fullName evidence="11 14">Cob(II)yrinic acid a,c-diamide adenosyltransferase</fullName>
    </alternativeName>
    <alternativeName>
        <fullName evidence="10 14">Cobinamide/cobalamin adenosyltransferase</fullName>
    </alternativeName>
</protein>
<dbReference type="SUPFAM" id="SSF89028">
    <property type="entry name" value="Cobalamin adenosyltransferase-like"/>
    <property type="match status" value="1"/>
</dbReference>
<proteinExistence type="inferred from homology"/>
<dbReference type="OrthoDB" id="9778896at2"/>
<keyword evidence="17" id="KW-1185">Reference proteome</keyword>
<evidence type="ECO:0000256" key="1">
    <source>
        <dbReference type="ARBA" id="ARBA00005121"/>
    </source>
</evidence>
<comment type="catalytic activity">
    <reaction evidence="13 14">
        <text>2 cob(II)alamin + reduced [electron-transfer flavoprotein] + 2 ATP = 2 adenosylcob(III)alamin + 2 triphosphate + oxidized [electron-transfer flavoprotein] + 3 H(+)</text>
        <dbReference type="Rhea" id="RHEA:28671"/>
        <dbReference type="Rhea" id="RHEA-COMP:10685"/>
        <dbReference type="Rhea" id="RHEA-COMP:10686"/>
        <dbReference type="ChEBI" id="CHEBI:15378"/>
        <dbReference type="ChEBI" id="CHEBI:16304"/>
        <dbReference type="ChEBI" id="CHEBI:18036"/>
        <dbReference type="ChEBI" id="CHEBI:18408"/>
        <dbReference type="ChEBI" id="CHEBI:30616"/>
        <dbReference type="ChEBI" id="CHEBI:57692"/>
        <dbReference type="ChEBI" id="CHEBI:58307"/>
        <dbReference type="EC" id="2.5.1.17"/>
    </reaction>
</comment>
<evidence type="ECO:0000259" key="15">
    <source>
        <dbReference type="Pfam" id="PF01923"/>
    </source>
</evidence>
<evidence type="ECO:0000313" key="17">
    <source>
        <dbReference type="Proteomes" id="UP000032336"/>
    </source>
</evidence>
<dbReference type="InterPro" id="IPR029499">
    <property type="entry name" value="PduO-typ"/>
</dbReference>
<accession>A0A0D8FY76</accession>
<evidence type="ECO:0000256" key="13">
    <source>
        <dbReference type="ARBA" id="ARBA00048692"/>
    </source>
</evidence>
<comment type="caution">
    <text evidence="16">The sequence shown here is derived from an EMBL/GenBank/DDBJ whole genome shotgun (WGS) entry which is preliminary data.</text>
</comment>
<dbReference type="Proteomes" id="UP000032336">
    <property type="component" value="Unassembled WGS sequence"/>
</dbReference>
<evidence type="ECO:0000256" key="10">
    <source>
        <dbReference type="ARBA" id="ARBA00033334"/>
    </source>
</evidence>
<dbReference type="GO" id="GO:0009236">
    <property type="term" value="P:cobalamin biosynthetic process"/>
    <property type="evidence" value="ECO:0007669"/>
    <property type="project" value="UniProtKB-UniRule"/>
</dbReference>
<dbReference type="EC" id="2.5.1.17" evidence="3 14"/>
<dbReference type="STRING" id="1121877.FEAC_01030"/>
<dbReference type="PANTHER" id="PTHR12213:SF0">
    <property type="entry name" value="CORRINOID ADENOSYLTRANSFERASE MMAB"/>
    <property type="match status" value="1"/>
</dbReference>
<dbReference type="GO" id="GO:0008817">
    <property type="term" value="F:corrinoid adenosyltransferase activity"/>
    <property type="evidence" value="ECO:0007669"/>
    <property type="project" value="UniProtKB-UniRule"/>
</dbReference>
<reference evidence="16 17" key="1">
    <citation type="submission" date="2015-01" db="EMBL/GenBank/DDBJ databases">
        <title>Draft genome of the acidophilic iron oxidizer Ferrimicrobium acidiphilum strain T23.</title>
        <authorList>
            <person name="Poehlein A."/>
            <person name="Eisen S."/>
            <person name="Schloemann M."/>
            <person name="Johnson B.D."/>
            <person name="Daniel R."/>
            <person name="Muehling M."/>
        </authorList>
    </citation>
    <scope>NUCLEOTIDE SEQUENCE [LARGE SCALE GENOMIC DNA]</scope>
    <source>
        <strain evidence="16 17">T23</strain>
    </source>
</reference>
<dbReference type="GO" id="GO:0005524">
    <property type="term" value="F:ATP binding"/>
    <property type="evidence" value="ECO:0007669"/>
    <property type="project" value="UniProtKB-UniRule"/>
</dbReference>
<keyword evidence="6 14" id="KW-0808">Transferase</keyword>
<dbReference type="InterPro" id="IPR036451">
    <property type="entry name" value="CblAdoTrfase-like_sf"/>
</dbReference>
<dbReference type="AlphaFoldDB" id="A0A0D8FY76"/>
<dbReference type="PANTHER" id="PTHR12213">
    <property type="entry name" value="CORRINOID ADENOSYLTRANSFERASE"/>
    <property type="match status" value="1"/>
</dbReference>
<evidence type="ECO:0000256" key="3">
    <source>
        <dbReference type="ARBA" id="ARBA00012454"/>
    </source>
</evidence>
<evidence type="ECO:0000256" key="9">
    <source>
        <dbReference type="ARBA" id="ARBA00031529"/>
    </source>
</evidence>
<keyword evidence="8 14" id="KW-0067">ATP-binding</keyword>
<dbReference type="EMBL" id="JXUW01000001">
    <property type="protein sequence ID" value="KJE78111.1"/>
    <property type="molecule type" value="Genomic_DNA"/>
</dbReference>
<dbReference type="GeneID" id="78371461"/>
<evidence type="ECO:0000256" key="5">
    <source>
        <dbReference type="ARBA" id="ARBA00022573"/>
    </source>
</evidence>
<dbReference type="eggNOG" id="COG2096">
    <property type="taxonomic scope" value="Bacteria"/>
</dbReference>
<evidence type="ECO:0000313" key="16">
    <source>
        <dbReference type="EMBL" id="KJE78111.1"/>
    </source>
</evidence>
<dbReference type="UniPathway" id="UPA00148">
    <property type="reaction ID" value="UER00233"/>
</dbReference>
<comment type="pathway">
    <text evidence="1 14">Cofactor biosynthesis; adenosylcobalamin biosynthesis; adenosylcobalamin from cob(II)yrinate a,c-diamide: step 2/7.</text>
</comment>
<comment type="similarity">
    <text evidence="2 14">Belongs to the Cob(I)alamin adenosyltransferase family.</text>
</comment>
<organism evidence="16 17">
    <name type="scientific">Ferrimicrobium acidiphilum DSM 19497</name>
    <dbReference type="NCBI Taxonomy" id="1121877"/>
    <lineage>
        <taxon>Bacteria</taxon>
        <taxon>Bacillati</taxon>
        <taxon>Actinomycetota</taxon>
        <taxon>Acidimicrobiia</taxon>
        <taxon>Acidimicrobiales</taxon>
        <taxon>Acidimicrobiaceae</taxon>
        <taxon>Ferrimicrobium</taxon>
    </lineage>
</organism>
<name>A0A0D8FY76_9ACTN</name>
<keyword evidence="7 14" id="KW-0547">Nucleotide-binding</keyword>
<dbReference type="Pfam" id="PF01923">
    <property type="entry name" value="Cob_adeno_trans"/>
    <property type="match status" value="1"/>
</dbReference>
<dbReference type="Gene3D" id="1.20.1200.10">
    <property type="entry name" value="Cobalamin adenosyltransferase-like"/>
    <property type="match status" value="1"/>
</dbReference>
<dbReference type="PATRIC" id="fig|1121877.4.peg.110"/>